<dbReference type="InterPro" id="IPR015943">
    <property type="entry name" value="WD40/YVTN_repeat-like_dom_sf"/>
</dbReference>
<dbReference type="PANTHER" id="PTHR22889:SF0">
    <property type="entry name" value="WD REPEAT-CONTAINING PROTEIN 89"/>
    <property type="match status" value="1"/>
</dbReference>
<feature type="region of interest" description="Disordered" evidence="4">
    <location>
        <begin position="340"/>
        <end position="360"/>
    </location>
</feature>
<comment type="caution">
    <text evidence="5">The sequence shown here is derived from an EMBL/GenBank/DDBJ whole genome shotgun (WGS) entry which is preliminary data.</text>
</comment>
<dbReference type="SUPFAM" id="SSF50978">
    <property type="entry name" value="WD40 repeat-like"/>
    <property type="match status" value="1"/>
</dbReference>
<feature type="region of interest" description="Disordered" evidence="4">
    <location>
        <begin position="381"/>
        <end position="423"/>
    </location>
</feature>
<proteinExistence type="predicted"/>
<dbReference type="EMBL" id="JAACJM010000050">
    <property type="protein sequence ID" value="KAF5357676.1"/>
    <property type="molecule type" value="Genomic_DNA"/>
</dbReference>
<gene>
    <name evidence="5" type="ORF">D9758_007428</name>
</gene>
<evidence type="ECO:0000256" key="1">
    <source>
        <dbReference type="ARBA" id="ARBA00022574"/>
    </source>
</evidence>
<dbReference type="PROSITE" id="PS50294">
    <property type="entry name" value="WD_REPEATS_REGION"/>
    <property type="match status" value="1"/>
</dbReference>
<dbReference type="InterPro" id="IPR036322">
    <property type="entry name" value="WD40_repeat_dom_sf"/>
</dbReference>
<dbReference type="Pfam" id="PF00400">
    <property type="entry name" value="WD40"/>
    <property type="match status" value="3"/>
</dbReference>
<evidence type="ECO:0000313" key="6">
    <source>
        <dbReference type="Proteomes" id="UP000559256"/>
    </source>
</evidence>
<evidence type="ECO:0000256" key="4">
    <source>
        <dbReference type="SAM" id="MobiDB-lite"/>
    </source>
</evidence>
<dbReference type="InterPro" id="IPR001680">
    <property type="entry name" value="WD40_rpt"/>
</dbReference>
<reference evidence="5 6" key="1">
    <citation type="journal article" date="2020" name="ISME J.">
        <title>Uncovering the hidden diversity of litter-decomposition mechanisms in mushroom-forming fungi.</title>
        <authorList>
            <person name="Floudas D."/>
            <person name="Bentzer J."/>
            <person name="Ahren D."/>
            <person name="Johansson T."/>
            <person name="Persson P."/>
            <person name="Tunlid A."/>
        </authorList>
    </citation>
    <scope>NUCLEOTIDE SEQUENCE [LARGE SCALE GENOMIC DNA]</scope>
    <source>
        <strain evidence="5 6">CBS 291.85</strain>
    </source>
</reference>
<accession>A0A8H5G3R8</accession>
<dbReference type="OrthoDB" id="25131at2759"/>
<sequence>MLSESPEFAVSSTVQKRTSVAAGSYVLSLAALPSRYAACLSAPSNTIDVFDSFTLQNLYSLPGHDNSTALKSISSIAGSSRPTLVSSGSDGSIKVWDERTASHSIKMTNLGKPRPLLCFDVHPDGKTVAAGTDLQGDDALILYWDPRQPAAPLRTHSSTHSDDITVVQFSPSTSTNLLSASSDGLVSLSNPEEDNEDEAVVHVANWGCSISQAAWISPQKIWASSDMETFSTWSDQLDLIQSQDIRQPSIHSGHRTWVTDYLITCREAPSGLNVFVGSNEGDIALLSPSSSSTWSMHSLWSNNHTGIVRSVLYDQQNHVLVSGGEDAKINVWPGLGMRARDEDSGSGHGINGVGRGEDDAMMDVDSMDVDATPDDVDMEMGMGGINGVTPTSTVSRRKREREKEREREGGNESEREGGKRARR</sequence>
<evidence type="ECO:0000256" key="2">
    <source>
        <dbReference type="ARBA" id="ARBA00022737"/>
    </source>
</evidence>
<keyword evidence="6" id="KW-1185">Reference proteome</keyword>
<evidence type="ECO:0000313" key="5">
    <source>
        <dbReference type="EMBL" id="KAF5357676.1"/>
    </source>
</evidence>
<dbReference type="Proteomes" id="UP000559256">
    <property type="component" value="Unassembled WGS sequence"/>
</dbReference>
<dbReference type="AlphaFoldDB" id="A0A8H5G3R8"/>
<organism evidence="5 6">
    <name type="scientific">Tetrapyrgos nigripes</name>
    <dbReference type="NCBI Taxonomy" id="182062"/>
    <lineage>
        <taxon>Eukaryota</taxon>
        <taxon>Fungi</taxon>
        <taxon>Dikarya</taxon>
        <taxon>Basidiomycota</taxon>
        <taxon>Agaricomycotina</taxon>
        <taxon>Agaricomycetes</taxon>
        <taxon>Agaricomycetidae</taxon>
        <taxon>Agaricales</taxon>
        <taxon>Marasmiineae</taxon>
        <taxon>Marasmiaceae</taxon>
        <taxon>Tetrapyrgos</taxon>
    </lineage>
</organism>
<keyword evidence="2" id="KW-0677">Repeat</keyword>
<keyword evidence="1 3" id="KW-0853">WD repeat</keyword>
<name>A0A8H5G3R8_9AGAR</name>
<feature type="repeat" description="WD" evidence="3">
    <location>
        <begin position="301"/>
        <end position="332"/>
    </location>
</feature>
<evidence type="ECO:0008006" key="7">
    <source>
        <dbReference type="Google" id="ProtNLM"/>
    </source>
</evidence>
<dbReference type="SMART" id="SM00320">
    <property type="entry name" value="WD40"/>
    <property type="match status" value="5"/>
</dbReference>
<evidence type="ECO:0000256" key="3">
    <source>
        <dbReference type="PROSITE-ProRule" id="PRU00221"/>
    </source>
</evidence>
<protein>
    <recommendedName>
        <fullName evidence="7">WD40 repeat-like protein</fullName>
    </recommendedName>
</protein>
<feature type="compositionally biased region" description="Basic and acidic residues" evidence="4">
    <location>
        <begin position="401"/>
        <end position="423"/>
    </location>
</feature>
<dbReference type="Gene3D" id="2.130.10.10">
    <property type="entry name" value="YVTN repeat-like/Quinoprotein amine dehydrogenase"/>
    <property type="match status" value="2"/>
</dbReference>
<dbReference type="PANTHER" id="PTHR22889">
    <property type="entry name" value="WD REPEAT-CONTAINING PROTEIN 89"/>
    <property type="match status" value="1"/>
</dbReference>
<feature type="repeat" description="WD" evidence="3">
    <location>
        <begin position="84"/>
        <end position="106"/>
    </location>
</feature>
<dbReference type="PROSITE" id="PS50082">
    <property type="entry name" value="WD_REPEATS_2"/>
    <property type="match status" value="2"/>
</dbReference>
<dbReference type="InterPro" id="IPR039328">
    <property type="entry name" value="WDR89"/>
</dbReference>